<accession>A0ABP7X205</accession>
<comment type="caution">
    <text evidence="4">The sequence shown here is derived from an EMBL/GenBank/DDBJ whole genome shotgun (WGS) entry which is preliminary data.</text>
</comment>
<protein>
    <submittedName>
        <fullName evidence="4">DUF3298 and DUF4163 domain-containing protein</fullName>
    </submittedName>
</protein>
<organism evidence="4 5">
    <name type="scientific">Mucilaginibacter panaciglaebae</name>
    <dbReference type="NCBI Taxonomy" id="502331"/>
    <lineage>
        <taxon>Bacteria</taxon>
        <taxon>Pseudomonadati</taxon>
        <taxon>Bacteroidota</taxon>
        <taxon>Sphingobacteriia</taxon>
        <taxon>Sphingobacteriales</taxon>
        <taxon>Sphingobacteriaceae</taxon>
        <taxon>Mucilaginibacter</taxon>
    </lineage>
</organism>
<feature type="chain" id="PRO_5045673939" evidence="1">
    <location>
        <begin position="21"/>
        <end position="266"/>
    </location>
</feature>
<evidence type="ECO:0000313" key="5">
    <source>
        <dbReference type="Proteomes" id="UP001500841"/>
    </source>
</evidence>
<evidence type="ECO:0000256" key="1">
    <source>
        <dbReference type="SAM" id="SignalP"/>
    </source>
</evidence>
<reference evidence="5" key="1">
    <citation type="journal article" date="2019" name="Int. J. Syst. Evol. Microbiol.">
        <title>The Global Catalogue of Microorganisms (GCM) 10K type strain sequencing project: providing services to taxonomists for standard genome sequencing and annotation.</title>
        <authorList>
            <consortium name="The Broad Institute Genomics Platform"/>
            <consortium name="The Broad Institute Genome Sequencing Center for Infectious Disease"/>
            <person name="Wu L."/>
            <person name="Ma J."/>
        </authorList>
    </citation>
    <scope>NUCLEOTIDE SEQUENCE [LARGE SCALE GENOMIC DNA]</scope>
    <source>
        <strain evidence="5">JCM 17085</strain>
    </source>
</reference>
<dbReference type="Gene3D" id="3.30.565.40">
    <property type="entry name" value="Fervidobacterium nodosum Rt17-B1 like"/>
    <property type="match status" value="1"/>
</dbReference>
<evidence type="ECO:0000259" key="2">
    <source>
        <dbReference type="Pfam" id="PF11738"/>
    </source>
</evidence>
<evidence type="ECO:0000259" key="3">
    <source>
        <dbReference type="Pfam" id="PF13739"/>
    </source>
</evidence>
<evidence type="ECO:0000313" key="4">
    <source>
        <dbReference type="EMBL" id="GAA4102676.1"/>
    </source>
</evidence>
<dbReference type="EMBL" id="BAABCV010000011">
    <property type="protein sequence ID" value="GAA4102676.1"/>
    <property type="molecule type" value="Genomic_DNA"/>
</dbReference>
<sequence>MKTRCFLLCGLLASLSSCNWGEKNTTKPDINTDTLAYTYKTIKERASDCGNKPDTGCTVAKITYPVFNGQTMLNNSISSSLLNLFKMDKHYTDLQQYAKDFIGSFDAVKKREDRPGMFFTLDSHAEVLRQDSSLTTLEISGHNFQGGAHGSCMTTFINWNTKANKNIALSDLLIQRYVEKLTAIADTIFRKQEKLSLSASLANDYFFKDNKFALNNNFLITPLGIKFLYNQYEIKPYAAGQTDLFIPYAKLKLLLKPNTVITQYLK</sequence>
<keyword evidence="5" id="KW-1185">Reference proteome</keyword>
<feature type="domain" description="Deacetylase PdaC" evidence="3">
    <location>
        <begin position="54"/>
        <end position="151"/>
    </location>
</feature>
<dbReference type="Proteomes" id="UP001500841">
    <property type="component" value="Unassembled WGS sequence"/>
</dbReference>
<name>A0ABP7X205_9SPHI</name>
<feature type="signal peptide" evidence="1">
    <location>
        <begin position="1"/>
        <end position="20"/>
    </location>
</feature>
<feature type="domain" description="DUF3298" evidence="2">
    <location>
        <begin position="170"/>
        <end position="248"/>
    </location>
</feature>
<dbReference type="InterPro" id="IPR021729">
    <property type="entry name" value="DUF3298"/>
</dbReference>
<proteinExistence type="predicted"/>
<dbReference type="Gene3D" id="3.90.640.20">
    <property type="entry name" value="Heat-shock cognate protein, ATPase"/>
    <property type="match status" value="1"/>
</dbReference>
<dbReference type="InterPro" id="IPR025303">
    <property type="entry name" value="PdaC"/>
</dbReference>
<dbReference type="Pfam" id="PF11738">
    <property type="entry name" value="DUF3298"/>
    <property type="match status" value="1"/>
</dbReference>
<dbReference type="RefSeq" id="WP_345106244.1">
    <property type="nucleotide sequence ID" value="NZ_BAABCV010000011.1"/>
</dbReference>
<dbReference type="PROSITE" id="PS51257">
    <property type="entry name" value="PROKAR_LIPOPROTEIN"/>
    <property type="match status" value="1"/>
</dbReference>
<dbReference type="InterPro" id="IPR037126">
    <property type="entry name" value="PdaC/RsiV-like_sf"/>
</dbReference>
<dbReference type="Pfam" id="PF13739">
    <property type="entry name" value="PdaC"/>
    <property type="match status" value="1"/>
</dbReference>
<gene>
    <name evidence="4" type="ORF">GCM10022392_29800</name>
</gene>
<keyword evidence="1" id="KW-0732">Signal</keyword>